<dbReference type="PANTHER" id="PTHR11161:SF71">
    <property type="entry name" value="NOSE RESISTANT-TO-FLUOXETINE PROTEIN N-TERMINAL DOMAIN-CONTAINING PROTEIN"/>
    <property type="match status" value="1"/>
</dbReference>
<proteinExistence type="inferred from homology"/>
<dbReference type="Proteomes" id="UP001168972">
    <property type="component" value="Unassembled WGS sequence"/>
</dbReference>
<evidence type="ECO:0000256" key="2">
    <source>
        <dbReference type="ARBA" id="ARBA00022676"/>
    </source>
</evidence>
<name>A0AA39C8Y2_MICHY</name>
<dbReference type="EMBL" id="JAQQBR010001836">
    <property type="protein sequence ID" value="KAK0159784.1"/>
    <property type="molecule type" value="Genomic_DNA"/>
</dbReference>
<evidence type="ECO:0000313" key="7">
    <source>
        <dbReference type="Proteomes" id="UP001168972"/>
    </source>
</evidence>
<feature type="transmembrane region" description="Helical" evidence="4">
    <location>
        <begin position="463"/>
        <end position="481"/>
    </location>
</feature>
<dbReference type="AlphaFoldDB" id="A0AA39C8Y2"/>
<keyword evidence="4" id="KW-0812">Transmembrane</keyword>
<evidence type="ECO:0000313" key="6">
    <source>
        <dbReference type="EMBL" id="KAK0159784.1"/>
    </source>
</evidence>
<feature type="transmembrane region" description="Helical" evidence="4">
    <location>
        <begin position="765"/>
        <end position="784"/>
    </location>
</feature>
<feature type="transmembrane region" description="Helical" evidence="4">
    <location>
        <begin position="1202"/>
        <end position="1224"/>
    </location>
</feature>
<dbReference type="PANTHER" id="PTHR11161">
    <property type="entry name" value="O-ACYLTRANSFERASE"/>
    <property type="match status" value="1"/>
</dbReference>
<sequence length="1252" mass="144091">MASRILAIYPYPSYSHQILLHSLTEALAEHGHELIVFTTNPMNKNITNYHEIPLIFSNEEYEKIFSKFDIKRLDFWSFSPRLYKFGATICDVTFSHPKMQQLLSSKDSSDKIDLIIVSMLYWDSLYYLSDKLDAPLIGISSLPEMSIHSVIMGNPMDSGSVPNFLTPYSDEMNFFQRINNLYFNLRQLYEYHMINMPLQERVLKKHFGNDVPPISELSKRICMAFANSHPYLTYSRPLVPTIIQIGGLRMAKMNKTLPTELKTILDNSIHGFIYFSLGSNFKSVNLGSNIINAFIQAFSELPYQIIWKFESESIIKKPDNVYINKWLPQQGILAHPNIKLFIYQGGLQSSEEAIDSGVPILGIPIFSDQFYNLNILIKRGVARVLDINTIDKNQIKENIQEIIQNSSYRDNSIKLRKLLKDIPQHPMEQAIWWVEHVIRHKGAHHLHTRARDLPWYTVELVDVFGFFVVVIVLLFLLGWTLWRLAIAMIKAQVDCYGVTDVMVMAIFQWMVAKDDMNSTLYDAFVRKRVHTMVENFILLSQITLNFVKCLSNSQSDIQVQHLPINNFMNSLKSLNYETQDEYKLPMFSQNIDRLSLEIDFIREEKCRNHARLIFNNLQNVTRWAIKFYDSSAKFPEGVLGGSTYQFGNFDECLNIGIDNNDNVPLGIYGKYCLSEMTIEVPEFYFIRNDTIWVNFKKKYERYDNTVSKLHWGICVPASCSANEIQRVVKRLIDYVFEGTELIVSPVIVNEKCYSKEPLTADIYDIIYIAVILAIVMLIVVSTLFHAMCGKNDKQLPQNMFHQVSNAFSMISNFKKLCGPGHDSNLNLNCISGIKFLAMVFIIAGHCLVFIIGGPILNMDYWEQAVGKAENAIFLNSPLLVDTFLFLSGLLFARILLHELDKRKSVNFIFLYIFRYIRLTPAYLIIVGFYATWLPKLGNGPLWSRMIEEKSRCQASWWANIIYINNYINTDKLCMFQSWYLSVDTQLFVIAPAIIYPLWRWRKPGEIILALTTAISVIIPFTVTLVNHLDPTLMIYTSEIKDISINEYFKSTYIKTHMRATPYCFGLVYGYILYRIQTTSYKFSQNSIIIGWILGALSLIASMFSIGLFYGIRKHFTLIEAAFYSSIHRVLWSLGTGWIILACVTDNSGPVGKFLKWQPFVTLSRLTYSAYLVNGIVELHGISTTRTPQYLNTWSLFSKVMSHLMLTFFGAVILSTMFEAPILGLERIFVRPGVKGSDNSSMKQSEETSTIEA</sequence>
<dbReference type="InterPro" id="IPR002213">
    <property type="entry name" value="UDP_glucos_trans"/>
</dbReference>
<feature type="domain" description="Nose resistant-to-fluoxetine protein N-terminal" evidence="5">
    <location>
        <begin position="603"/>
        <end position="745"/>
    </location>
</feature>
<evidence type="ECO:0000256" key="3">
    <source>
        <dbReference type="ARBA" id="ARBA00022679"/>
    </source>
</evidence>
<keyword evidence="7" id="KW-1185">Reference proteome</keyword>
<evidence type="ECO:0000259" key="5">
    <source>
        <dbReference type="SMART" id="SM00703"/>
    </source>
</evidence>
<dbReference type="GO" id="GO:0016747">
    <property type="term" value="F:acyltransferase activity, transferring groups other than amino-acyl groups"/>
    <property type="evidence" value="ECO:0007669"/>
    <property type="project" value="InterPro"/>
</dbReference>
<gene>
    <name evidence="6" type="ORF">PV327_010860</name>
</gene>
<comment type="similarity">
    <text evidence="1">Belongs to the UDP-glycosyltransferase family.</text>
</comment>
<feature type="transmembrane region" description="Helical" evidence="4">
    <location>
        <begin position="876"/>
        <end position="896"/>
    </location>
</feature>
<dbReference type="CDD" id="cd03784">
    <property type="entry name" value="GT1_Gtf-like"/>
    <property type="match status" value="1"/>
</dbReference>
<dbReference type="SUPFAM" id="SSF53756">
    <property type="entry name" value="UDP-Glycosyltransferase/glycogen phosphorylase"/>
    <property type="match status" value="1"/>
</dbReference>
<dbReference type="InterPro" id="IPR002656">
    <property type="entry name" value="Acyl_transf_3_dom"/>
</dbReference>
<protein>
    <recommendedName>
        <fullName evidence="5">Nose resistant-to-fluoxetine protein N-terminal domain-containing protein</fullName>
    </recommendedName>
</protein>
<feature type="transmembrane region" description="Helical" evidence="4">
    <location>
        <begin position="493"/>
        <end position="511"/>
    </location>
</feature>
<keyword evidence="3" id="KW-0808">Transferase</keyword>
<dbReference type="Pfam" id="PF00201">
    <property type="entry name" value="UDPGT"/>
    <property type="match status" value="1"/>
</dbReference>
<keyword evidence="2" id="KW-0328">Glycosyltransferase</keyword>
<dbReference type="SMART" id="SM00703">
    <property type="entry name" value="NRF"/>
    <property type="match status" value="1"/>
</dbReference>
<feature type="transmembrane region" description="Helical" evidence="4">
    <location>
        <begin position="1059"/>
        <end position="1075"/>
    </location>
</feature>
<dbReference type="Pfam" id="PF01757">
    <property type="entry name" value="Acyl_transf_3"/>
    <property type="match status" value="1"/>
</dbReference>
<dbReference type="FunFam" id="3.40.50.2000:FF:000021">
    <property type="entry name" value="UDP-glucuronosyltransferase"/>
    <property type="match status" value="1"/>
</dbReference>
<reference evidence="6" key="2">
    <citation type="submission" date="2023-03" db="EMBL/GenBank/DDBJ databases">
        <authorList>
            <person name="Inwood S.N."/>
            <person name="Skelly J.G."/>
            <person name="Guhlin J."/>
            <person name="Harrop T.W.R."/>
            <person name="Goldson S.G."/>
            <person name="Dearden P.K."/>
        </authorList>
    </citation>
    <scope>NUCLEOTIDE SEQUENCE</scope>
    <source>
        <strain evidence="6">Lincoln</strain>
        <tissue evidence="6">Whole body</tissue>
    </source>
</reference>
<keyword evidence="4" id="KW-0472">Membrane</keyword>
<dbReference type="GO" id="GO:0008194">
    <property type="term" value="F:UDP-glycosyltransferase activity"/>
    <property type="evidence" value="ECO:0007669"/>
    <property type="project" value="InterPro"/>
</dbReference>
<feature type="transmembrane region" description="Helical" evidence="4">
    <location>
        <begin position="835"/>
        <end position="856"/>
    </location>
</feature>
<feature type="transmembrane region" description="Helical" evidence="4">
    <location>
        <begin position="1087"/>
        <end position="1109"/>
    </location>
</feature>
<dbReference type="Pfam" id="PF20146">
    <property type="entry name" value="NRF"/>
    <property type="match status" value="1"/>
</dbReference>
<feature type="transmembrane region" description="Helical" evidence="4">
    <location>
        <begin position="1121"/>
        <end position="1144"/>
    </location>
</feature>
<keyword evidence="4" id="KW-1133">Transmembrane helix</keyword>
<feature type="transmembrane region" description="Helical" evidence="4">
    <location>
        <begin position="1005"/>
        <end position="1025"/>
    </location>
</feature>
<comment type="caution">
    <text evidence="6">The sequence shown here is derived from an EMBL/GenBank/DDBJ whole genome shotgun (WGS) entry which is preliminary data.</text>
</comment>
<reference evidence="6" key="1">
    <citation type="journal article" date="2023" name="bioRxiv">
        <title>Scaffold-level genome assemblies of two parasitoid biocontrol wasps reveal the parthenogenesis mechanism and an associated novel virus.</title>
        <authorList>
            <person name="Inwood S."/>
            <person name="Skelly J."/>
            <person name="Guhlin J."/>
            <person name="Harrop T."/>
            <person name="Goldson S."/>
            <person name="Dearden P."/>
        </authorList>
    </citation>
    <scope>NUCLEOTIDE SEQUENCE</scope>
    <source>
        <strain evidence="6">Lincoln</strain>
        <tissue evidence="6">Whole body</tissue>
    </source>
</reference>
<feature type="transmembrane region" description="Helical" evidence="4">
    <location>
        <begin position="908"/>
        <end position="932"/>
    </location>
</feature>
<dbReference type="InterPro" id="IPR052728">
    <property type="entry name" value="O2_lipid_transport_reg"/>
</dbReference>
<accession>A0AA39C8Y2</accession>
<dbReference type="Gene3D" id="3.40.50.2000">
    <property type="entry name" value="Glycogen Phosphorylase B"/>
    <property type="match status" value="1"/>
</dbReference>
<dbReference type="InterPro" id="IPR006621">
    <property type="entry name" value="Nose-resist-to-fluoxetine_N"/>
</dbReference>
<evidence type="ECO:0000256" key="4">
    <source>
        <dbReference type="SAM" id="Phobius"/>
    </source>
</evidence>
<evidence type="ECO:0000256" key="1">
    <source>
        <dbReference type="ARBA" id="ARBA00009995"/>
    </source>
</evidence>
<organism evidence="6 7">
    <name type="scientific">Microctonus hyperodae</name>
    <name type="common">Parasitoid wasp</name>
    <dbReference type="NCBI Taxonomy" id="165561"/>
    <lineage>
        <taxon>Eukaryota</taxon>
        <taxon>Metazoa</taxon>
        <taxon>Ecdysozoa</taxon>
        <taxon>Arthropoda</taxon>
        <taxon>Hexapoda</taxon>
        <taxon>Insecta</taxon>
        <taxon>Pterygota</taxon>
        <taxon>Neoptera</taxon>
        <taxon>Endopterygota</taxon>
        <taxon>Hymenoptera</taxon>
        <taxon>Apocrita</taxon>
        <taxon>Ichneumonoidea</taxon>
        <taxon>Braconidae</taxon>
        <taxon>Euphorinae</taxon>
        <taxon>Microctonus</taxon>
    </lineage>
</organism>